<evidence type="ECO:0000313" key="2">
    <source>
        <dbReference type="Proteomes" id="UP000019132"/>
    </source>
</evidence>
<protein>
    <submittedName>
        <fullName evidence="1">Uncharacterized protein</fullName>
    </submittedName>
</protein>
<dbReference type="EnsemblProtists" id="PYU1_T015062">
    <property type="protein sequence ID" value="PYU1_T015062"/>
    <property type="gene ID" value="PYU1_G015031"/>
</dbReference>
<proteinExistence type="predicted"/>
<dbReference type="HOGENOM" id="CLU_123698_0_0_1"/>
<accession>K3XCW3</accession>
<dbReference type="VEuPathDB" id="FungiDB:PYU1_G015031"/>
<name>K3XCW3_GLOUD</name>
<reference evidence="2" key="2">
    <citation type="submission" date="2010-04" db="EMBL/GenBank/DDBJ databases">
        <authorList>
            <person name="Buell R."/>
            <person name="Hamilton J."/>
            <person name="Hostetler J."/>
        </authorList>
    </citation>
    <scope>NUCLEOTIDE SEQUENCE [LARGE SCALE GENOMIC DNA]</scope>
    <source>
        <strain evidence="2">DAOM:BR144</strain>
    </source>
</reference>
<reference evidence="2" key="1">
    <citation type="journal article" date="2010" name="Genome Biol.">
        <title>Genome sequence of the necrotrophic plant pathogen Pythium ultimum reveals original pathogenicity mechanisms and effector repertoire.</title>
        <authorList>
            <person name="Levesque C.A."/>
            <person name="Brouwer H."/>
            <person name="Cano L."/>
            <person name="Hamilton J.P."/>
            <person name="Holt C."/>
            <person name="Huitema E."/>
            <person name="Raffaele S."/>
            <person name="Robideau G.P."/>
            <person name="Thines M."/>
            <person name="Win J."/>
            <person name="Zerillo M.M."/>
            <person name="Beakes G.W."/>
            <person name="Boore J.L."/>
            <person name="Busam D."/>
            <person name="Dumas B."/>
            <person name="Ferriera S."/>
            <person name="Fuerstenberg S.I."/>
            <person name="Gachon C.M."/>
            <person name="Gaulin E."/>
            <person name="Govers F."/>
            <person name="Grenville-Briggs L."/>
            <person name="Horner N."/>
            <person name="Hostetler J."/>
            <person name="Jiang R.H."/>
            <person name="Johnson J."/>
            <person name="Krajaejun T."/>
            <person name="Lin H."/>
            <person name="Meijer H.J."/>
            <person name="Moore B."/>
            <person name="Morris P."/>
            <person name="Phuntmart V."/>
            <person name="Puiu D."/>
            <person name="Shetty J."/>
            <person name="Stajich J.E."/>
            <person name="Tripathy S."/>
            <person name="Wawra S."/>
            <person name="van West P."/>
            <person name="Whitty B.R."/>
            <person name="Coutinho P.M."/>
            <person name="Henrissat B."/>
            <person name="Martin F."/>
            <person name="Thomas P.D."/>
            <person name="Tyler B.M."/>
            <person name="De Vries R.P."/>
            <person name="Kamoun S."/>
            <person name="Yandell M."/>
            <person name="Tisserat N."/>
            <person name="Buell C.R."/>
        </authorList>
    </citation>
    <scope>NUCLEOTIDE SEQUENCE</scope>
    <source>
        <strain evidence="2">DAOM:BR144</strain>
    </source>
</reference>
<dbReference type="EMBL" id="ADOS01001231">
    <property type="status" value="NOT_ANNOTATED_CDS"/>
    <property type="molecule type" value="Genomic_DNA"/>
</dbReference>
<evidence type="ECO:0000313" key="1">
    <source>
        <dbReference type="EnsemblProtists" id="PYU1_T015062"/>
    </source>
</evidence>
<dbReference type="InParanoid" id="K3XCW3"/>
<sequence length="224" mass="25945">MDESRTLLASSFVLRPQCDPRTNVFDIATTPLWHNAEIRPYAQNNTFAYKPTKLVRQLADIGICTPLDFFSVCGSPPNAGLLSQRLAQYGDNRAFSVTACEGILSKLQPIFSKLQTTPVGPYLHTRHTGSLHIRDWKSRGMETWKSFVIKQMILRHPRLELKLHRLGERMDYFASTWMMDYKRSRHVLPVYTNFLFRLKHNALHLGYRFQHILDAITKCQFGCD</sequence>
<dbReference type="Proteomes" id="UP000019132">
    <property type="component" value="Unassembled WGS sequence"/>
</dbReference>
<reference evidence="1" key="3">
    <citation type="submission" date="2015-02" db="UniProtKB">
        <authorList>
            <consortium name="EnsemblProtists"/>
        </authorList>
    </citation>
    <scope>IDENTIFICATION</scope>
    <source>
        <strain evidence="1">DAOM BR144</strain>
    </source>
</reference>
<organism evidence="1 2">
    <name type="scientific">Globisporangium ultimum (strain ATCC 200006 / CBS 805.95 / DAOM BR144)</name>
    <name type="common">Pythium ultimum</name>
    <dbReference type="NCBI Taxonomy" id="431595"/>
    <lineage>
        <taxon>Eukaryota</taxon>
        <taxon>Sar</taxon>
        <taxon>Stramenopiles</taxon>
        <taxon>Oomycota</taxon>
        <taxon>Peronosporomycetes</taxon>
        <taxon>Pythiales</taxon>
        <taxon>Pythiaceae</taxon>
        <taxon>Globisporangium</taxon>
    </lineage>
</organism>
<keyword evidence="2" id="KW-1185">Reference proteome</keyword>
<dbReference type="AlphaFoldDB" id="K3XCW3"/>